<name>A0A0F9FS85_9ZZZZ</name>
<dbReference type="Pfam" id="PF00149">
    <property type="entry name" value="Metallophos"/>
    <property type="match status" value="1"/>
</dbReference>
<dbReference type="InterPro" id="IPR029052">
    <property type="entry name" value="Metallo-depent_PP-like"/>
</dbReference>
<dbReference type="Gene3D" id="3.60.21.10">
    <property type="match status" value="1"/>
</dbReference>
<proteinExistence type="predicted"/>
<accession>A0A0F9FS85</accession>
<organism evidence="2">
    <name type="scientific">marine sediment metagenome</name>
    <dbReference type="NCBI Taxonomy" id="412755"/>
    <lineage>
        <taxon>unclassified sequences</taxon>
        <taxon>metagenomes</taxon>
        <taxon>ecological metagenomes</taxon>
    </lineage>
</organism>
<comment type="caution">
    <text evidence="2">The sequence shown here is derived from an EMBL/GenBank/DDBJ whole genome shotgun (WGS) entry which is preliminary data.</text>
</comment>
<gene>
    <name evidence="2" type="ORF">LCGC14_1918660</name>
</gene>
<sequence>MSKFIYLQDTHIKGKNPENRIGSYYQDVMNKIKEVISIAKKLKVDAVLHGGDLYDSELVSNVMVDEFIDLVEKSKIEWLILPG</sequence>
<dbReference type="AlphaFoldDB" id="A0A0F9FS85"/>
<dbReference type="EMBL" id="LAZR01020395">
    <property type="protein sequence ID" value="KKL89048.1"/>
    <property type="molecule type" value="Genomic_DNA"/>
</dbReference>
<protein>
    <recommendedName>
        <fullName evidence="1">Calcineurin-like phosphoesterase domain-containing protein</fullName>
    </recommendedName>
</protein>
<dbReference type="InterPro" id="IPR004843">
    <property type="entry name" value="Calcineurin-like_PHP"/>
</dbReference>
<reference evidence="2" key="1">
    <citation type="journal article" date="2015" name="Nature">
        <title>Complex archaea that bridge the gap between prokaryotes and eukaryotes.</title>
        <authorList>
            <person name="Spang A."/>
            <person name="Saw J.H."/>
            <person name="Jorgensen S.L."/>
            <person name="Zaremba-Niedzwiedzka K."/>
            <person name="Martijn J."/>
            <person name="Lind A.E."/>
            <person name="van Eijk R."/>
            <person name="Schleper C."/>
            <person name="Guy L."/>
            <person name="Ettema T.J."/>
        </authorList>
    </citation>
    <scope>NUCLEOTIDE SEQUENCE</scope>
</reference>
<dbReference type="SUPFAM" id="SSF56300">
    <property type="entry name" value="Metallo-dependent phosphatases"/>
    <property type="match status" value="1"/>
</dbReference>
<feature type="non-terminal residue" evidence="2">
    <location>
        <position position="83"/>
    </location>
</feature>
<feature type="domain" description="Calcineurin-like phosphoesterase" evidence="1">
    <location>
        <begin position="9"/>
        <end position="83"/>
    </location>
</feature>
<evidence type="ECO:0000313" key="2">
    <source>
        <dbReference type="EMBL" id="KKL89048.1"/>
    </source>
</evidence>
<evidence type="ECO:0000259" key="1">
    <source>
        <dbReference type="Pfam" id="PF00149"/>
    </source>
</evidence>
<dbReference type="GO" id="GO:0016787">
    <property type="term" value="F:hydrolase activity"/>
    <property type="evidence" value="ECO:0007669"/>
    <property type="project" value="InterPro"/>
</dbReference>